<feature type="chain" id="PRO_5045492732" description="Fibrinogen C-terminal domain-containing protein" evidence="7">
    <location>
        <begin position="18"/>
        <end position="239"/>
    </location>
</feature>
<evidence type="ECO:0000259" key="8">
    <source>
        <dbReference type="PROSITE" id="PS51406"/>
    </source>
</evidence>
<evidence type="ECO:0000313" key="10">
    <source>
        <dbReference type="Proteomes" id="UP001469553"/>
    </source>
</evidence>
<accession>A0ABV1A085</accession>
<evidence type="ECO:0000256" key="3">
    <source>
        <dbReference type="ARBA" id="ARBA00022729"/>
    </source>
</evidence>
<keyword evidence="10" id="KW-1185">Reference proteome</keyword>
<dbReference type="PANTHER" id="PTHR47221:SF6">
    <property type="entry name" value="FIBRINOGEN ALPHA CHAIN"/>
    <property type="match status" value="1"/>
</dbReference>
<comment type="caution">
    <text evidence="9">The sequence shown here is derived from an EMBL/GenBank/DDBJ whole genome shotgun (WGS) entry which is preliminary data.</text>
</comment>
<keyword evidence="4" id="KW-0175">Coiled coil</keyword>
<evidence type="ECO:0000256" key="6">
    <source>
        <dbReference type="ARBA" id="ARBA00023180"/>
    </source>
</evidence>
<dbReference type="Gene3D" id="3.90.215.10">
    <property type="entry name" value="Gamma Fibrinogen, chain A, domain 1"/>
    <property type="match status" value="1"/>
</dbReference>
<dbReference type="InterPro" id="IPR036056">
    <property type="entry name" value="Fibrinogen-like_C"/>
</dbReference>
<sequence length="239" mass="27361">MKLSPILFLLVPPLISCKEVKLPVDCNDIYNNDNKQPSGVYIIYPSGSTSAIQVYCDMVSEGGRWTVFQRRKDGSVNFYRPWVDYKRGFGNAAGEYWLGLENIYELTRLQSHELMVDMEDFEGNKKFALYSIFKIEAESEGYRLQVTGFNNKGGAGDSFGPHNGHKFSTFDKDQDTWSDNCARKYLGAFWYFACHSANPNGIYRWGADKSLFAVGVEWYTWKSNDYSLKSISMKIRPAK</sequence>
<dbReference type="InterPro" id="IPR037579">
    <property type="entry name" value="FIB_ANG-like"/>
</dbReference>
<keyword evidence="2" id="KW-0964">Secreted</keyword>
<reference evidence="9 10" key="1">
    <citation type="submission" date="2021-06" db="EMBL/GenBank/DDBJ databases">
        <authorList>
            <person name="Palmer J.M."/>
        </authorList>
    </citation>
    <scope>NUCLEOTIDE SEQUENCE [LARGE SCALE GENOMIC DNA]</scope>
    <source>
        <strain evidence="9 10">AS_MEX2019</strain>
        <tissue evidence="9">Muscle</tissue>
    </source>
</reference>
<evidence type="ECO:0000313" key="9">
    <source>
        <dbReference type="EMBL" id="MEQ2311918.1"/>
    </source>
</evidence>
<dbReference type="InterPro" id="IPR002181">
    <property type="entry name" value="Fibrinogen_a/b/g_C_dom"/>
</dbReference>
<dbReference type="PANTHER" id="PTHR47221">
    <property type="entry name" value="FIBRINOGEN ALPHA CHAIN"/>
    <property type="match status" value="1"/>
</dbReference>
<dbReference type="EMBL" id="JAHRIP010077757">
    <property type="protein sequence ID" value="MEQ2311918.1"/>
    <property type="molecule type" value="Genomic_DNA"/>
</dbReference>
<name>A0ABV1A085_9TELE</name>
<evidence type="ECO:0000256" key="4">
    <source>
        <dbReference type="ARBA" id="ARBA00023054"/>
    </source>
</evidence>
<keyword evidence="3 7" id="KW-0732">Signal</keyword>
<dbReference type="Proteomes" id="UP001469553">
    <property type="component" value="Unassembled WGS sequence"/>
</dbReference>
<feature type="domain" description="Fibrinogen C-terminal" evidence="8">
    <location>
        <begin position="17"/>
        <end position="239"/>
    </location>
</feature>
<evidence type="ECO:0000256" key="5">
    <source>
        <dbReference type="ARBA" id="ARBA00023157"/>
    </source>
</evidence>
<evidence type="ECO:0000256" key="2">
    <source>
        <dbReference type="ARBA" id="ARBA00022525"/>
    </source>
</evidence>
<proteinExistence type="predicted"/>
<dbReference type="SMART" id="SM00186">
    <property type="entry name" value="FBG"/>
    <property type="match status" value="1"/>
</dbReference>
<protein>
    <recommendedName>
        <fullName evidence="8">Fibrinogen C-terminal domain-containing protein</fullName>
    </recommendedName>
</protein>
<dbReference type="NCBIfam" id="NF040941">
    <property type="entry name" value="GGGWT_bact"/>
    <property type="match status" value="1"/>
</dbReference>
<comment type="subcellular location">
    <subcellularLocation>
        <location evidence="1">Secreted</location>
    </subcellularLocation>
</comment>
<evidence type="ECO:0000256" key="1">
    <source>
        <dbReference type="ARBA" id="ARBA00004613"/>
    </source>
</evidence>
<feature type="signal peptide" evidence="7">
    <location>
        <begin position="1"/>
        <end position="17"/>
    </location>
</feature>
<keyword evidence="5" id="KW-1015">Disulfide bond</keyword>
<dbReference type="PROSITE" id="PS51406">
    <property type="entry name" value="FIBRINOGEN_C_2"/>
    <property type="match status" value="1"/>
</dbReference>
<organism evidence="9 10">
    <name type="scientific">Ameca splendens</name>
    <dbReference type="NCBI Taxonomy" id="208324"/>
    <lineage>
        <taxon>Eukaryota</taxon>
        <taxon>Metazoa</taxon>
        <taxon>Chordata</taxon>
        <taxon>Craniata</taxon>
        <taxon>Vertebrata</taxon>
        <taxon>Euteleostomi</taxon>
        <taxon>Actinopterygii</taxon>
        <taxon>Neopterygii</taxon>
        <taxon>Teleostei</taxon>
        <taxon>Neoteleostei</taxon>
        <taxon>Acanthomorphata</taxon>
        <taxon>Ovalentaria</taxon>
        <taxon>Atherinomorphae</taxon>
        <taxon>Cyprinodontiformes</taxon>
        <taxon>Goodeidae</taxon>
        <taxon>Ameca</taxon>
    </lineage>
</organism>
<dbReference type="SUPFAM" id="SSF56496">
    <property type="entry name" value="Fibrinogen C-terminal domain-like"/>
    <property type="match status" value="1"/>
</dbReference>
<dbReference type="InterPro" id="IPR014716">
    <property type="entry name" value="Fibrinogen_a/b/g_C_1"/>
</dbReference>
<evidence type="ECO:0000256" key="7">
    <source>
        <dbReference type="SAM" id="SignalP"/>
    </source>
</evidence>
<keyword evidence="6" id="KW-0325">Glycoprotein</keyword>
<dbReference type="CDD" id="cd00087">
    <property type="entry name" value="FReD"/>
    <property type="match status" value="1"/>
</dbReference>
<dbReference type="Pfam" id="PF00147">
    <property type="entry name" value="Fibrinogen_C"/>
    <property type="match status" value="1"/>
</dbReference>
<gene>
    <name evidence="9" type="ORF">AMECASPLE_025526</name>
</gene>